<evidence type="ECO:0000256" key="2">
    <source>
        <dbReference type="ARBA" id="ARBA00006403"/>
    </source>
</evidence>
<evidence type="ECO:0000256" key="3">
    <source>
        <dbReference type="ARBA" id="ARBA00023015"/>
    </source>
</evidence>
<dbReference type="PROSITE" id="PS00434">
    <property type="entry name" value="HSF_DOMAIN"/>
    <property type="match status" value="1"/>
</dbReference>
<dbReference type="PANTHER" id="PTHR10015:SF427">
    <property type="entry name" value="HEAT SHOCK FACTOR PROTEIN"/>
    <property type="match status" value="1"/>
</dbReference>
<organism evidence="11 12">
    <name type="scientific">Puccinia sorghi</name>
    <dbReference type="NCBI Taxonomy" id="27349"/>
    <lineage>
        <taxon>Eukaryota</taxon>
        <taxon>Fungi</taxon>
        <taxon>Dikarya</taxon>
        <taxon>Basidiomycota</taxon>
        <taxon>Pucciniomycotina</taxon>
        <taxon>Pucciniomycetes</taxon>
        <taxon>Pucciniales</taxon>
        <taxon>Pucciniaceae</taxon>
        <taxon>Puccinia</taxon>
    </lineage>
</organism>
<evidence type="ECO:0000256" key="8">
    <source>
        <dbReference type="RuleBase" id="RU004020"/>
    </source>
</evidence>
<feature type="region of interest" description="Disordered" evidence="9">
    <location>
        <begin position="207"/>
        <end position="366"/>
    </location>
</feature>
<dbReference type="InterPro" id="IPR000232">
    <property type="entry name" value="HSF_DNA-bd"/>
</dbReference>
<feature type="compositionally biased region" description="Low complexity" evidence="9">
    <location>
        <begin position="540"/>
        <end position="550"/>
    </location>
</feature>
<evidence type="ECO:0000259" key="10">
    <source>
        <dbReference type="PROSITE" id="PS00434"/>
    </source>
</evidence>
<protein>
    <recommendedName>
        <fullName evidence="10">HSF-type DNA-binding domain-containing protein</fullName>
    </recommendedName>
</protein>
<dbReference type="FunFam" id="1.10.10.10:FF:000027">
    <property type="entry name" value="Heat shock transcription factor 1"/>
    <property type="match status" value="1"/>
</dbReference>
<feature type="compositionally biased region" description="Low complexity" evidence="9">
    <location>
        <begin position="772"/>
        <end position="781"/>
    </location>
</feature>
<feature type="compositionally biased region" description="Polar residues" evidence="9">
    <location>
        <begin position="590"/>
        <end position="602"/>
    </location>
</feature>
<evidence type="ECO:0000256" key="6">
    <source>
        <dbReference type="ARBA" id="ARBA00023242"/>
    </source>
</evidence>
<evidence type="ECO:0000256" key="5">
    <source>
        <dbReference type="ARBA" id="ARBA00023163"/>
    </source>
</evidence>
<dbReference type="SMART" id="SM00415">
    <property type="entry name" value="HSF"/>
    <property type="match status" value="1"/>
</dbReference>
<comment type="caution">
    <text evidence="11">The sequence shown here is derived from an EMBL/GenBank/DDBJ whole genome shotgun (WGS) entry which is preliminary data.</text>
</comment>
<evidence type="ECO:0000256" key="7">
    <source>
        <dbReference type="ARBA" id="ARBA00062171"/>
    </source>
</evidence>
<proteinExistence type="inferred from homology"/>
<feature type="region of interest" description="Disordered" evidence="9">
    <location>
        <begin position="812"/>
        <end position="865"/>
    </location>
</feature>
<dbReference type="SUPFAM" id="SSF46785">
    <property type="entry name" value="Winged helix' DNA-binding domain"/>
    <property type="match status" value="1"/>
</dbReference>
<comment type="subcellular location">
    <subcellularLocation>
        <location evidence="1">Nucleus</location>
    </subcellularLocation>
</comment>
<feature type="region of interest" description="Disordered" evidence="9">
    <location>
        <begin position="540"/>
        <end position="619"/>
    </location>
</feature>
<feature type="compositionally biased region" description="Polar residues" evidence="9">
    <location>
        <begin position="207"/>
        <end position="231"/>
    </location>
</feature>
<keyword evidence="5" id="KW-0804">Transcription</keyword>
<dbReference type="Proteomes" id="UP000037035">
    <property type="component" value="Unassembled WGS sequence"/>
</dbReference>
<feature type="compositionally biased region" description="Polar residues" evidence="9">
    <location>
        <begin position="249"/>
        <end position="272"/>
    </location>
</feature>
<sequence>MKNQLLLGSKFSFSKNRNKAALSIETTHSPQLLEPSSPPDSTSDEQQQQQQQQNNAELNQLTTPLGPNLMPHPHNNPSTLSHKAGIGAGAFVYKVYNLATTTHTIHHPQMLLDPAFQHLISFNPNGQSFTVNNVQDFSKIVLPKQFKHNNFSSFVRQLNMYGFHKVNKTPRGQRGNDNSAAWEFVHPKFHRGRPDLLEQIRRKTLENDSASQSLRNKDSIINQSSSATTQRFPFLPNPQPPTPNFQLVPPNTSLLFPHPSSQLSKSDSQTELSPAAPPASFNLPDLSNPTLSSSTLFEGSPNPTITPNNTADHSLLEFQSSPHYTHSFPHSSSSSYHIDPPSSSHSHVSSTPITPLSAVPPPSSPMDINLDPNVLLGKEPLETLAHMKHQMSGRFQGINASYEALYQELHETRRRQGVLIDLVEKMYKTLQSTPNTNIGYEFPSRDLLGAELTPIFKITEHNHPDHFPMVYEDINSQQYCSVSVGTSPSVSEFSHAAQTSPCHSTFRSLSVGPGGFAGFGNLTLASYPNSPVRGIINDQQQQQANTTATNSPPSVMMLPSSHPVSGQQQSHQGAGPSLMDDGANRFLVPSLSSSHHPQQVLGNSNSNNNTNNNDINSAPVSPRAVLSAAMKTPLPPSPAPFKQIQAASGRRQMNAKQRTDDYHQTIDSFLHLHHPSLSIGGLKDPASTFVAPPPSIEPTHIPTNAEECGGMNLGAVRERSTGFDGLVGGPSPDNLVFATSTSPPPLVHSHNPPHHQPHQHQHQHHRRHRHPQQQYQQHQRQGSYSHTSHHLLPSSEENGIAVCLAPVSDSSCLSSSSSSANNPLLNNNPLSSPTSSSFKGKKRPASGSMDLSSSTAPNHLIIPRN</sequence>
<dbReference type="VEuPathDB" id="FungiDB:VP01_1303g7"/>
<dbReference type="PANTHER" id="PTHR10015">
    <property type="entry name" value="HEAT SHOCK TRANSCRIPTION FACTOR"/>
    <property type="match status" value="1"/>
</dbReference>
<keyword evidence="6" id="KW-0539">Nucleus</keyword>
<dbReference type="GO" id="GO:0003700">
    <property type="term" value="F:DNA-binding transcription factor activity"/>
    <property type="evidence" value="ECO:0007669"/>
    <property type="project" value="InterPro"/>
</dbReference>
<evidence type="ECO:0000313" key="11">
    <source>
        <dbReference type="EMBL" id="KNZ62178.1"/>
    </source>
</evidence>
<dbReference type="EMBL" id="LAVV01003377">
    <property type="protein sequence ID" value="KNZ62178.1"/>
    <property type="molecule type" value="Genomic_DNA"/>
</dbReference>
<dbReference type="GO" id="GO:0005634">
    <property type="term" value="C:nucleus"/>
    <property type="evidence" value="ECO:0007669"/>
    <property type="project" value="UniProtKB-SubCell"/>
</dbReference>
<dbReference type="InterPro" id="IPR036390">
    <property type="entry name" value="WH_DNA-bd_sf"/>
</dbReference>
<feature type="domain" description="HSF-type DNA-binding" evidence="10">
    <location>
        <begin position="142"/>
        <end position="166"/>
    </location>
</feature>
<comment type="similarity">
    <text evidence="2 8">Belongs to the HSF family.</text>
</comment>
<feature type="compositionally biased region" description="Polar residues" evidence="9">
    <location>
        <begin position="285"/>
        <end position="312"/>
    </location>
</feature>
<name>A0A0L6VN41_9BASI</name>
<gene>
    <name evidence="11" type="ORF">VP01_1303g7</name>
</gene>
<comment type="subunit">
    <text evidence="7">Homotrimer. Homotrimerization increases the affinity of HSF1 to DNA. Interacts with transcriptional coregulator SSA1 on chromatin.</text>
</comment>
<dbReference type="Pfam" id="PF00447">
    <property type="entry name" value="HSF_DNA-bind"/>
    <property type="match status" value="1"/>
</dbReference>
<dbReference type="OrthoDB" id="60033at2759"/>
<feature type="region of interest" description="Disordered" evidence="9">
    <location>
        <begin position="722"/>
        <end position="792"/>
    </location>
</feature>
<feature type="compositionally biased region" description="Polar residues" evidence="9">
    <location>
        <begin position="562"/>
        <end position="572"/>
    </location>
</feature>
<dbReference type="AlphaFoldDB" id="A0A0L6VN41"/>
<dbReference type="PRINTS" id="PR00056">
    <property type="entry name" value="HSFDOMAIN"/>
</dbReference>
<reference evidence="11 12" key="1">
    <citation type="submission" date="2015-08" db="EMBL/GenBank/DDBJ databases">
        <title>Next Generation Sequencing and Analysis of the Genome of Puccinia sorghi L Schw, the Causal Agent of Maize Common Rust.</title>
        <authorList>
            <person name="Rochi L."/>
            <person name="Burguener G."/>
            <person name="Darino M."/>
            <person name="Turjanski A."/>
            <person name="Kreff E."/>
            <person name="Dieguez M.J."/>
            <person name="Sacco F."/>
        </authorList>
    </citation>
    <scope>NUCLEOTIDE SEQUENCE [LARGE SCALE GENOMIC DNA]</scope>
    <source>
        <strain evidence="11 12">RO10H11247</strain>
    </source>
</reference>
<feature type="compositionally biased region" description="Low complexity" evidence="9">
    <location>
        <begin position="320"/>
        <end position="355"/>
    </location>
</feature>
<evidence type="ECO:0000256" key="1">
    <source>
        <dbReference type="ARBA" id="ARBA00004123"/>
    </source>
</evidence>
<keyword evidence="4" id="KW-0238">DNA-binding</keyword>
<dbReference type="Gene3D" id="1.10.10.10">
    <property type="entry name" value="Winged helix-like DNA-binding domain superfamily/Winged helix DNA-binding domain"/>
    <property type="match status" value="1"/>
</dbReference>
<feature type="compositionally biased region" description="Low complexity" evidence="9">
    <location>
        <begin position="603"/>
        <end position="617"/>
    </location>
</feature>
<dbReference type="GO" id="GO:0043565">
    <property type="term" value="F:sequence-specific DNA binding"/>
    <property type="evidence" value="ECO:0007669"/>
    <property type="project" value="InterPro"/>
</dbReference>
<evidence type="ECO:0000256" key="9">
    <source>
        <dbReference type="SAM" id="MobiDB-lite"/>
    </source>
</evidence>
<feature type="compositionally biased region" description="Low complexity" evidence="9">
    <location>
        <begin position="39"/>
        <end position="53"/>
    </location>
</feature>
<dbReference type="InterPro" id="IPR036388">
    <property type="entry name" value="WH-like_DNA-bd_sf"/>
</dbReference>
<accession>A0A0L6VN41</accession>
<feature type="compositionally biased region" description="Basic residues" evidence="9">
    <location>
        <begin position="751"/>
        <end position="771"/>
    </location>
</feature>
<feature type="region of interest" description="Disordered" evidence="9">
    <location>
        <begin position="22"/>
        <end position="55"/>
    </location>
</feature>
<keyword evidence="3" id="KW-0805">Transcription regulation</keyword>
<dbReference type="STRING" id="27349.A0A0L6VN41"/>
<evidence type="ECO:0000256" key="4">
    <source>
        <dbReference type="ARBA" id="ARBA00023125"/>
    </source>
</evidence>
<evidence type="ECO:0000313" key="12">
    <source>
        <dbReference type="Proteomes" id="UP000037035"/>
    </source>
</evidence>
<keyword evidence="12" id="KW-1185">Reference proteome</keyword>
<feature type="compositionally biased region" description="Low complexity" evidence="9">
    <location>
        <begin position="812"/>
        <end position="837"/>
    </location>
</feature>